<reference evidence="3" key="1">
    <citation type="journal article" date="2019" name="Int. J. Syst. Evol. Microbiol.">
        <title>The Global Catalogue of Microorganisms (GCM) 10K type strain sequencing project: providing services to taxonomists for standard genome sequencing and annotation.</title>
        <authorList>
            <consortium name="The Broad Institute Genomics Platform"/>
            <consortium name="The Broad Institute Genome Sequencing Center for Infectious Disease"/>
            <person name="Wu L."/>
            <person name="Ma J."/>
        </authorList>
    </citation>
    <scope>NUCLEOTIDE SEQUENCE [LARGE SCALE GENOMIC DNA]</scope>
    <source>
        <strain evidence="3">JCM 18050</strain>
    </source>
</reference>
<evidence type="ECO:0000313" key="3">
    <source>
        <dbReference type="Proteomes" id="UP001500171"/>
    </source>
</evidence>
<gene>
    <name evidence="2" type="primary">tssE</name>
    <name evidence="2" type="ORF">GCM10023211_23830</name>
</gene>
<evidence type="ECO:0000313" key="2">
    <source>
        <dbReference type="EMBL" id="GAA5114368.1"/>
    </source>
</evidence>
<accession>A0ABP9NC68</accession>
<comment type="caution">
    <text evidence="2">The sequence shown here is derived from an EMBL/GenBank/DDBJ whole genome shotgun (WGS) entry which is preliminary data.</text>
</comment>
<dbReference type="InterPro" id="IPR017737">
    <property type="entry name" value="TssE1-like"/>
</dbReference>
<dbReference type="SUPFAM" id="SSF160719">
    <property type="entry name" value="gpW/gp25-like"/>
    <property type="match status" value="1"/>
</dbReference>
<dbReference type="Gene3D" id="3.10.450.40">
    <property type="match status" value="1"/>
</dbReference>
<name>A0ABP9NC68_9GAMM</name>
<dbReference type="RefSeq" id="WP_345492555.1">
    <property type="nucleotide sequence ID" value="NZ_BAABHY010000008.1"/>
</dbReference>
<dbReference type="NCBIfam" id="TIGR03357">
    <property type="entry name" value="VI_zyme"/>
    <property type="match status" value="1"/>
</dbReference>
<sequence length="142" mass="16122">MGASIYDTLFGFFQSGTSVNETDEKMQTIISVMDNISRILNSRAGAVKHLPDYGLPDMSMIYQALPTSAYDLMRAMQVTLLKYEPRLSAVEIALQDNDDKMVLSYELTCHFKEGGLVKYGTYFTPEGKAQMEYTHRKRQQLT</sequence>
<keyword evidence="3" id="KW-1185">Reference proteome</keyword>
<protein>
    <submittedName>
        <fullName evidence="2">Type VI secretion system baseplate subunit TssE</fullName>
    </submittedName>
</protein>
<dbReference type="EMBL" id="BAABHY010000008">
    <property type="protein sequence ID" value="GAA5114368.1"/>
    <property type="molecule type" value="Genomic_DNA"/>
</dbReference>
<dbReference type="Pfam" id="PF04965">
    <property type="entry name" value="GPW_gp25"/>
    <property type="match status" value="1"/>
</dbReference>
<evidence type="ECO:0000259" key="1">
    <source>
        <dbReference type="Pfam" id="PF04965"/>
    </source>
</evidence>
<organism evidence="2 3">
    <name type="scientific">Orbus sasakiae</name>
    <dbReference type="NCBI Taxonomy" id="1078475"/>
    <lineage>
        <taxon>Bacteria</taxon>
        <taxon>Pseudomonadati</taxon>
        <taxon>Pseudomonadota</taxon>
        <taxon>Gammaproteobacteria</taxon>
        <taxon>Orbales</taxon>
        <taxon>Orbaceae</taxon>
        <taxon>Orbus</taxon>
    </lineage>
</organism>
<dbReference type="Proteomes" id="UP001500171">
    <property type="component" value="Unassembled WGS sequence"/>
</dbReference>
<feature type="domain" description="IraD/Gp25-like" evidence="1">
    <location>
        <begin position="31"/>
        <end position="105"/>
    </location>
</feature>
<proteinExistence type="predicted"/>
<dbReference type="InterPro" id="IPR007048">
    <property type="entry name" value="IraD/Gp25-like"/>
</dbReference>